<dbReference type="EnsemblPlants" id="MELO3C031676.2.1">
    <property type="protein sequence ID" value="MELO3C031676.2.1"/>
    <property type="gene ID" value="MELO3C031676.2"/>
</dbReference>
<reference evidence="1" key="1">
    <citation type="submission" date="2023-03" db="UniProtKB">
        <authorList>
            <consortium name="EnsemblPlants"/>
        </authorList>
    </citation>
    <scope>IDENTIFICATION</scope>
</reference>
<dbReference type="Gramene" id="MELO3C031676.2.1">
    <property type="protein sequence ID" value="MELO3C031676.2.1"/>
    <property type="gene ID" value="MELO3C031676.2"/>
</dbReference>
<name>A0A9I9EC33_CUCME</name>
<proteinExistence type="predicted"/>
<dbReference type="AlphaFoldDB" id="A0A9I9EC33"/>
<sequence>MVRRSEKCLELRMNKIKSNKDNHILIEENTEEDIRNEEPMEYEPIQTIYPEDDEEELRGPTGTQIMVYHDQNFMRTDMVFE</sequence>
<accession>A0A9I9EC33</accession>
<organism evidence="1">
    <name type="scientific">Cucumis melo</name>
    <name type="common">Muskmelon</name>
    <dbReference type="NCBI Taxonomy" id="3656"/>
    <lineage>
        <taxon>Eukaryota</taxon>
        <taxon>Viridiplantae</taxon>
        <taxon>Streptophyta</taxon>
        <taxon>Embryophyta</taxon>
        <taxon>Tracheophyta</taxon>
        <taxon>Spermatophyta</taxon>
        <taxon>Magnoliopsida</taxon>
        <taxon>eudicotyledons</taxon>
        <taxon>Gunneridae</taxon>
        <taxon>Pentapetalae</taxon>
        <taxon>rosids</taxon>
        <taxon>fabids</taxon>
        <taxon>Cucurbitales</taxon>
        <taxon>Cucurbitaceae</taxon>
        <taxon>Benincaseae</taxon>
        <taxon>Cucumis</taxon>
    </lineage>
</organism>
<evidence type="ECO:0000313" key="1">
    <source>
        <dbReference type="EnsemblPlants" id="MELO3C031676.2.1"/>
    </source>
</evidence>
<protein>
    <submittedName>
        <fullName evidence="1">Uncharacterized protein</fullName>
    </submittedName>
</protein>